<accession>A0A3B5Y176</accession>
<dbReference type="KEGG" id="taes:123143853"/>
<dbReference type="STRING" id="4565.A0A3B5Y176"/>
<feature type="domain" description="Pre-mRNA-splicing factor Syf1/CRNKL1-like C-terminal HAT-repeats" evidence="6">
    <location>
        <begin position="74"/>
        <end position="322"/>
    </location>
</feature>
<dbReference type="PANTHER" id="PTHR23270:SF10">
    <property type="entry name" value="PROTEIN RRP5 HOMOLOG"/>
    <property type="match status" value="1"/>
</dbReference>
<evidence type="ECO:0000256" key="4">
    <source>
        <dbReference type="ARBA" id="ARBA00023242"/>
    </source>
</evidence>
<dbReference type="GO" id="GO:0005730">
    <property type="term" value="C:nucleolus"/>
    <property type="evidence" value="ECO:0007669"/>
    <property type="project" value="UniProtKB-SubCell"/>
</dbReference>
<keyword evidence="4" id="KW-0539">Nucleus</keyword>
<dbReference type="OMA" id="IWFHRIQ"/>
<organism evidence="7">
    <name type="scientific">Triticum aestivum</name>
    <name type="common">Wheat</name>
    <dbReference type="NCBI Taxonomy" id="4565"/>
    <lineage>
        <taxon>Eukaryota</taxon>
        <taxon>Viridiplantae</taxon>
        <taxon>Streptophyta</taxon>
        <taxon>Embryophyta</taxon>
        <taxon>Tracheophyta</taxon>
        <taxon>Spermatophyta</taxon>
        <taxon>Magnoliopsida</taxon>
        <taxon>Liliopsida</taxon>
        <taxon>Poales</taxon>
        <taxon>Poaceae</taxon>
        <taxon>BOP clade</taxon>
        <taxon>Pooideae</taxon>
        <taxon>Triticodae</taxon>
        <taxon>Triticeae</taxon>
        <taxon>Triticinae</taxon>
        <taxon>Triticum</taxon>
    </lineage>
</organism>
<dbReference type="Gramene" id="TraesCS1A02G245800.1">
    <property type="protein sequence ID" value="TraesCS1A02G245800.1"/>
    <property type="gene ID" value="TraesCS1A02G245800"/>
</dbReference>
<dbReference type="RefSeq" id="XP_044418819.1">
    <property type="nucleotide sequence ID" value="XM_044562884.1"/>
</dbReference>
<dbReference type="EnsemblPlants" id="TraesCS1A02G245800.1">
    <property type="protein sequence ID" value="TraesCS1A02G245800.1"/>
    <property type="gene ID" value="TraesCS1A02G245800"/>
</dbReference>
<keyword evidence="8" id="KW-1185">Reference proteome</keyword>
<dbReference type="AlphaFoldDB" id="A0A3B5Y176"/>
<evidence type="ECO:0000259" key="6">
    <source>
        <dbReference type="Pfam" id="PF23231"/>
    </source>
</evidence>
<evidence type="ECO:0000256" key="2">
    <source>
        <dbReference type="ARBA" id="ARBA00022552"/>
    </source>
</evidence>
<dbReference type="PaxDb" id="4565-Traes_1AL_93EDB94DF.1"/>
<dbReference type="SUPFAM" id="SSF48452">
    <property type="entry name" value="TPR-like"/>
    <property type="match status" value="2"/>
</dbReference>
<dbReference type="InterPro" id="IPR055430">
    <property type="entry name" value="HAT_Syf1_CNRKL1_C"/>
</dbReference>
<proteinExistence type="predicted"/>
<reference evidence="7" key="2">
    <citation type="submission" date="2018-10" db="UniProtKB">
        <authorList>
            <consortium name="EnsemblPlants"/>
        </authorList>
    </citation>
    <scope>IDENTIFICATION</scope>
</reference>
<dbReference type="OrthoDB" id="412781at2759"/>
<dbReference type="Gramene" id="TraesCS1A03G0635100.1">
    <property type="protein sequence ID" value="TraesCS1A03G0635100.1.CDS"/>
    <property type="gene ID" value="TraesCS1A03G0635100"/>
</dbReference>
<dbReference type="InterPro" id="IPR011990">
    <property type="entry name" value="TPR-like_helical_dom_sf"/>
</dbReference>
<dbReference type="Gramene" id="TraesNOR1A03G00115170.1">
    <property type="protein sequence ID" value="TraesNOR1A03G00115170.1"/>
    <property type="gene ID" value="TraesNOR1A03G00115170"/>
</dbReference>
<dbReference type="FunFam" id="1.25.40.10:FF:000065">
    <property type="entry name" value="Programmed cell death 11"/>
    <property type="match status" value="1"/>
</dbReference>
<dbReference type="PANTHER" id="PTHR23270">
    <property type="entry name" value="PROGRAMMED CELL DEATH PROTEIN 11 PRE-RRNA PROCESSING PROTEIN RRP5"/>
    <property type="match status" value="1"/>
</dbReference>
<keyword evidence="2" id="KW-0698">rRNA processing</keyword>
<dbReference type="SMR" id="A0A3B5Y176"/>
<dbReference type="Proteomes" id="UP000019116">
    <property type="component" value="Chromosome 1A"/>
</dbReference>
<dbReference type="Pfam" id="PF23231">
    <property type="entry name" value="HAT_Syf1_CNRKL1_C"/>
    <property type="match status" value="1"/>
</dbReference>
<dbReference type="Gene3D" id="1.25.40.10">
    <property type="entry name" value="Tetratricopeptide repeat domain"/>
    <property type="match status" value="2"/>
</dbReference>
<feature type="compositionally biased region" description="Basic and acidic residues" evidence="5">
    <location>
        <begin position="13"/>
        <end position="27"/>
    </location>
</feature>
<dbReference type="InterPro" id="IPR045209">
    <property type="entry name" value="Rrp5"/>
</dbReference>
<comment type="subcellular location">
    <subcellularLocation>
        <location evidence="1">Nucleus</location>
        <location evidence="1">Nucleolus</location>
    </subcellularLocation>
</comment>
<evidence type="ECO:0000313" key="7">
    <source>
        <dbReference type="EnsemblPlants" id="TraesCS1A02G245800.1"/>
    </source>
</evidence>
<dbReference type="InterPro" id="IPR003107">
    <property type="entry name" value="HAT"/>
</dbReference>
<dbReference type="GeneID" id="123143853"/>
<name>A0A3B5Y176_WHEAT</name>
<feature type="region of interest" description="Disordered" evidence="5">
    <location>
        <begin position="13"/>
        <end position="36"/>
    </location>
</feature>
<evidence type="ECO:0000256" key="1">
    <source>
        <dbReference type="ARBA" id="ARBA00004604"/>
    </source>
</evidence>
<evidence type="ECO:0000313" key="8">
    <source>
        <dbReference type="Proteomes" id="UP000019116"/>
    </source>
</evidence>
<dbReference type="SMART" id="SM00386">
    <property type="entry name" value="HAT"/>
    <property type="match status" value="5"/>
</dbReference>
<protein>
    <recommendedName>
        <fullName evidence="6">Pre-mRNA-splicing factor Syf1/CRNKL1-like C-terminal HAT-repeats domain-containing protein</fullName>
    </recommendedName>
</protein>
<evidence type="ECO:0000256" key="5">
    <source>
        <dbReference type="SAM" id="MobiDB-lite"/>
    </source>
</evidence>
<reference evidence="7" key="1">
    <citation type="submission" date="2018-08" db="EMBL/GenBank/DDBJ databases">
        <authorList>
            <person name="Rossello M."/>
        </authorList>
    </citation>
    <scope>NUCLEOTIDE SEQUENCE [LARGE SCALE GENOMIC DNA]</scope>
    <source>
        <strain evidence="7">cv. Chinese Spring</strain>
    </source>
</reference>
<keyword evidence="3" id="KW-0677">Repeat</keyword>
<gene>
    <name evidence="7" type="primary">LOC123143853</name>
</gene>
<dbReference type="GO" id="GO:0006364">
    <property type="term" value="P:rRNA processing"/>
    <property type="evidence" value="ECO:0007669"/>
    <property type="project" value="UniProtKB-KW"/>
</dbReference>
<sequence>MASVPSLLVSLDEHEGSGQEGVQEVHEIANGTESNVKKRKQREIEISALEERALQKGIPQTPDEFDKLVRSSPNSSFVWIKYMEFWFDLADVEKARSVAERALRTINIREEDEKLNVWVAYFNLENEYGSPREDAVKKIFQRAVQYCDPKKVHLALLGMYERTQQHQLADELLDRMTRRFRTSRKIWFHRIQFSLKQGEGVEYMNFVVNCALLGLPQRKHIRFLTQTAILEFKCGVPEEGRTRFELILWDHPTRTDLWSLYLDQEIRLGDTEIIRALFERVISLSFPPKKMKFLFKKYLRYEKSQGDEERIDHVKQKALEFVNMPYEA</sequence>
<evidence type="ECO:0000256" key="3">
    <source>
        <dbReference type="ARBA" id="ARBA00022737"/>
    </source>
</evidence>